<dbReference type="PANTHER" id="PTHR42850:SF4">
    <property type="entry name" value="ZINC-DEPENDENT ENDOPOLYPHOSPHATASE"/>
    <property type="match status" value="1"/>
</dbReference>
<dbReference type="AlphaFoldDB" id="A0A1J5SPP4"/>
<dbReference type="InterPro" id="IPR004843">
    <property type="entry name" value="Calcineurin-like_PHP"/>
</dbReference>
<dbReference type="GO" id="GO:0016791">
    <property type="term" value="F:phosphatase activity"/>
    <property type="evidence" value="ECO:0007669"/>
    <property type="project" value="TreeGrafter"/>
</dbReference>
<dbReference type="GO" id="GO:0006798">
    <property type="term" value="P:polyphosphate catabolic process"/>
    <property type="evidence" value="ECO:0007669"/>
    <property type="project" value="TreeGrafter"/>
</dbReference>
<dbReference type="EC" id="3.6.1.17" evidence="2"/>
<accession>A0A1J5SPP4</accession>
<comment type="caution">
    <text evidence="2">The sequence shown here is derived from an EMBL/GenBank/DDBJ whole genome shotgun (WGS) entry which is preliminary data.</text>
</comment>
<dbReference type="InterPro" id="IPR029052">
    <property type="entry name" value="Metallo-depent_PP-like"/>
</dbReference>
<sequence length="220" mass="24757">MSNRIIAIGDIHGCADEFEDLLDKLVVSSCDRLILLGDLVNRGPDSLRVLDIARRAGAIAILGNHEHRLRKYRHTRDLSVLKKEDYPTLSALRAVDWDFIEQMPITHHEPALQTVYVHGGFLPSRPWSEQGEDIVTRIQVIDRQGRPRKRADCPDGSPWVERWAGPPFVVYGHTPRPLVYQSPWALGIDTGCVSGGKLTAYVLPDKAIIQVDARTTYYKA</sequence>
<dbReference type="GO" id="GO:0005737">
    <property type="term" value="C:cytoplasm"/>
    <property type="evidence" value="ECO:0007669"/>
    <property type="project" value="TreeGrafter"/>
</dbReference>
<dbReference type="PANTHER" id="PTHR42850">
    <property type="entry name" value="METALLOPHOSPHOESTERASE"/>
    <property type="match status" value="1"/>
</dbReference>
<dbReference type="GO" id="GO:0000298">
    <property type="term" value="F:endopolyphosphatase activity"/>
    <property type="evidence" value="ECO:0007669"/>
    <property type="project" value="TreeGrafter"/>
</dbReference>
<name>A0A1J5SPP4_9ZZZZ</name>
<dbReference type="SUPFAM" id="SSF56300">
    <property type="entry name" value="Metallo-dependent phosphatases"/>
    <property type="match status" value="1"/>
</dbReference>
<keyword evidence="2" id="KW-0378">Hydrolase</keyword>
<gene>
    <name evidence="2" type="primary">prpE</name>
    <name evidence="2" type="ORF">GALL_142420</name>
</gene>
<organism evidence="2">
    <name type="scientific">mine drainage metagenome</name>
    <dbReference type="NCBI Taxonomy" id="410659"/>
    <lineage>
        <taxon>unclassified sequences</taxon>
        <taxon>metagenomes</taxon>
        <taxon>ecological metagenomes</taxon>
    </lineage>
</organism>
<evidence type="ECO:0000313" key="2">
    <source>
        <dbReference type="EMBL" id="OIR03620.1"/>
    </source>
</evidence>
<feature type="domain" description="Calcineurin-like phosphoesterase" evidence="1">
    <location>
        <begin position="4"/>
        <end position="180"/>
    </location>
</feature>
<dbReference type="GO" id="GO:0004081">
    <property type="term" value="F:bis(5'-nucleosyl)-tetraphosphatase (asymmetrical) activity"/>
    <property type="evidence" value="ECO:0007669"/>
    <property type="project" value="UniProtKB-EC"/>
</dbReference>
<dbReference type="EMBL" id="MLJW01000064">
    <property type="protein sequence ID" value="OIR03620.1"/>
    <property type="molecule type" value="Genomic_DNA"/>
</dbReference>
<evidence type="ECO:0000259" key="1">
    <source>
        <dbReference type="Pfam" id="PF00149"/>
    </source>
</evidence>
<protein>
    <submittedName>
        <fullName evidence="2">Bis(5'-nucleosyl)-tetraphosphatase PrpE</fullName>
        <ecNumber evidence="2">3.6.1.17</ecNumber>
    </submittedName>
</protein>
<dbReference type="Gene3D" id="3.60.21.10">
    <property type="match status" value="1"/>
</dbReference>
<reference evidence="2" key="1">
    <citation type="submission" date="2016-10" db="EMBL/GenBank/DDBJ databases">
        <title>Sequence of Gallionella enrichment culture.</title>
        <authorList>
            <person name="Poehlein A."/>
            <person name="Muehling M."/>
            <person name="Daniel R."/>
        </authorList>
    </citation>
    <scope>NUCLEOTIDE SEQUENCE</scope>
</reference>
<dbReference type="Pfam" id="PF00149">
    <property type="entry name" value="Metallophos"/>
    <property type="match status" value="1"/>
</dbReference>
<dbReference type="InterPro" id="IPR050126">
    <property type="entry name" value="Ap4A_hydrolase"/>
</dbReference>
<proteinExistence type="predicted"/>